<dbReference type="EMBL" id="CP019964">
    <property type="protein sequence ID" value="ASI13510.1"/>
    <property type="molecule type" value="Genomic_DNA"/>
</dbReference>
<accession>A0A218NM08</accession>
<sequence length="598" mass="65160">MGLNRFNGKNKKGILLTLLMIIVLILMMAELITYVTLNISYDDLSSSAVSTGSSSAMVKTISPAISSFLKLSLKNSVSVLVNYESDPKLRGNNFVINTKSDIIDLMDNQSLYGIDYRNAIGMDISDYLNLLESKASADGVDLEIENGTLNVYQSNSTDLEAEYTAVAILNNSGLLSYYPIVAVANVSLEGMPDLHSVQNANFNNLVIPLNFTLYTLGNSSYALSGFTYMSPTLPGTLYYFTKPTCQSIPSSIQNGNYILLANNASGINGSVCGMAGLVANVTNTTGISKPYLVYPNSTINLLSKYSNSGSTKVILGPNPALYNYTALKNYIADGYYFKSNDSEDYLQEGEYNPDTTSNYGLVSFNSYSRQVAEFDGVNSDANISSFGPELVSNITISAWINNNGKGNYSQNIADVNGKIINEPNGLFYIGVKGKDGKAIVGWSNIANIFKYNSSGGVIAPNNWYFITGVWNKVTGNLSLYVNGKLVNTTQIAFPPPLTPSISINEINIAGKMIVGSDQLVMNNFNGSIANVQIYNKSLSPASVEYLYYQGLDGRPLNDYGLIAWYPLNGNAFNYYNYSYNLTQSNMAYTNYISYTESN</sequence>
<keyword evidence="1" id="KW-0812">Transmembrane</keyword>
<evidence type="ECO:0000256" key="1">
    <source>
        <dbReference type="SAM" id="Phobius"/>
    </source>
</evidence>
<organism evidence="2 3">
    <name type="scientific">Candidatus Mancarchaeum acidiphilum</name>
    <dbReference type="NCBI Taxonomy" id="1920749"/>
    <lineage>
        <taxon>Archaea</taxon>
        <taxon>Candidatus Micrarchaeota</taxon>
        <taxon>Candidatus Mancarchaeum</taxon>
    </lineage>
</organism>
<dbReference type="RefSeq" id="WP_088819676.1">
    <property type="nucleotide sequence ID" value="NZ_CP019964.1"/>
</dbReference>
<evidence type="ECO:0000313" key="3">
    <source>
        <dbReference type="Proteomes" id="UP000197679"/>
    </source>
</evidence>
<dbReference type="GeneID" id="33313732"/>
<dbReference type="SUPFAM" id="SSF49899">
    <property type="entry name" value="Concanavalin A-like lectins/glucanases"/>
    <property type="match status" value="1"/>
</dbReference>
<gene>
    <name evidence="2" type="ORF">Mia14_0174</name>
</gene>
<proteinExistence type="predicted"/>
<dbReference type="AlphaFoldDB" id="A0A218NM08"/>
<dbReference type="Gene3D" id="2.60.120.200">
    <property type="match status" value="1"/>
</dbReference>
<dbReference type="KEGG" id="marh:Mia14_0174"/>
<keyword evidence="1" id="KW-0472">Membrane</keyword>
<keyword evidence="3" id="KW-1185">Reference proteome</keyword>
<dbReference type="InterPro" id="IPR013320">
    <property type="entry name" value="ConA-like_dom_sf"/>
</dbReference>
<protein>
    <submittedName>
        <fullName evidence="2">LamG domain protein</fullName>
    </submittedName>
</protein>
<evidence type="ECO:0000313" key="2">
    <source>
        <dbReference type="EMBL" id="ASI13510.1"/>
    </source>
</evidence>
<name>A0A218NM08_9ARCH</name>
<keyword evidence="1" id="KW-1133">Transmembrane helix</keyword>
<dbReference type="Proteomes" id="UP000197679">
    <property type="component" value="Chromosome"/>
</dbReference>
<reference evidence="2 3" key="1">
    <citation type="journal article" date="2017" name="Nat. Commun.">
        <title>'ARMAN' archaea depend on association with euryarchaeal host in culture and in situ.</title>
        <authorList>
            <person name="Golyshina O."/>
            <person name="Toshchakov S."/>
            <person name="Makarova K."/>
            <person name="Gavrilov S."/>
            <person name="Korzhenkov A."/>
            <person name="La Cono V."/>
            <person name="Arcadi E."/>
            <person name="Nechitaylo T."/>
            <person name="Ferrer M."/>
            <person name="Kublanov I."/>
            <person name="Wolf Y."/>
            <person name="Yakimov M."/>
            <person name="Golyshin P."/>
            <person name="Slesarev A."/>
            <person name="Kozyavkin S."/>
        </authorList>
    </citation>
    <scope>NUCLEOTIDE SEQUENCE [LARGE SCALE GENOMIC DNA]</scope>
    <source>
        <strain evidence="2 3">Mia14</strain>
    </source>
</reference>
<dbReference type="Pfam" id="PF13385">
    <property type="entry name" value="Laminin_G_3"/>
    <property type="match status" value="1"/>
</dbReference>
<feature type="transmembrane region" description="Helical" evidence="1">
    <location>
        <begin position="12"/>
        <end position="37"/>
    </location>
</feature>